<reference evidence="4" key="1">
    <citation type="journal article" date="2020" name="mSystems">
        <title>Genome- and Community-Level Interaction Insights into Carbon Utilization and Element Cycling Functions of Hydrothermarchaeota in Hydrothermal Sediment.</title>
        <authorList>
            <person name="Zhou Z."/>
            <person name="Liu Y."/>
            <person name="Xu W."/>
            <person name="Pan J."/>
            <person name="Luo Z.H."/>
            <person name="Li M."/>
        </authorList>
    </citation>
    <scope>NUCLEOTIDE SEQUENCE [LARGE SCALE GENOMIC DNA]</scope>
    <source>
        <strain evidence="4">SpSt-767</strain>
    </source>
</reference>
<dbReference type="CDD" id="cd02062">
    <property type="entry name" value="Nitro_FMN_reductase"/>
    <property type="match status" value="1"/>
</dbReference>
<dbReference type="Gene3D" id="2.20.180.10">
    <property type="entry name" value="putative fmn-dependent nitroreductase like domains"/>
    <property type="match status" value="1"/>
</dbReference>
<evidence type="ECO:0000256" key="1">
    <source>
        <dbReference type="ARBA" id="ARBA00007118"/>
    </source>
</evidence>
<accession>A0A7V6A5L7</accession>
<dbReference type="Gene3D" id="3.40.109.10">
    <property type="entry name" value="NADH Oxidase"/>
    <property type="match status" value="1"/>
</dbReference>
<dbReference type="PANTHER" id="PTHR43673:SF10">
    <property type="entry name" value="NADH DEHYDROGENASE_NAD(P)H NITROREDUCTASE XCC3605-RELATED"/>
    <property type="match status" value="1"/>
</dbReference>
<dbReference type="EMBL" id="DTGR01000206">
    <property type="protein sequence ID" value="HHS30664.1"/>
    <property type="molecule type" value="Genomic_DNA"/>
</dbReference>
<dbReference type="SUPFAM" id="SSF55469">
    <property type="entry name" value="FMN-dependent nitroreductase-like"/>
    <property type="match status" value="1"/>
</dbReference>
<comment type="caution">
    <text evidence="4">The sequence shown here is derived from an EMBL/GenBank/DDBJ whole genome shotgun (WGS) entry which is preliminary data.</text>
</comment>
<evidence type="ECO:0000256" key="2">
    <source>
        <dbReference type="ARBA" id="ARBA00023002"/>
    </source>
</evidence>
<gene>
    <name evidence="4" type="ORF">ENV52_13305</name>
</gene>
<dbReference type="PANTHER" id="PTHR43673">
    <property type="entry name" value="NAD(P)H NITROREDUCTASE YDGI-RELATED"/>
    <property type="match status" value="1"/>
</dbReference>
<dbReference type="Pfam" id="PF00881">
    <property type="entry name" value="Nitroreductase"/>
    <property type="match status" value="1"/>
</dbReference>
<organism evidence="4">
    <name type="scientific">Desulfobacca acetoxidans</name>
    <dbReference type="NCBI Taxonomy" id="60893"/>
    <lineage>
        <taxon>Bacteria</taxon>
        <taxon>Pseudomonadati</taxon>
        <taxon>Thermodesulfobacteriota</taxon>
        <taxon>Desulfobaccia</taxon>
        <taxon>Desulfobaccales</taxon>
        <taxon>Desulfobaccaceae</taxon>
        <taxon>Desulfobacca</taxon>
    </lineage>
</organism>
<feature type="domain" description="Nitroreductase" evidence="3">
    <location>
        <begin position="6"/>
        <end position="150"/>
    </location>
</feature>
<dbReference type="InterPro" id="IPR023312">
    <property type="entry name" value="Put_nitroreductase_C_bac"/>
</dbReference>
<evidence type="ECO:0000259" key="3">
    <source>
        <dbReference type="Pfam" id="PF00881"/>
    </source>
</evidence>
<evidence type="ECO:0000313" key="4">
    <source>
        <dbReference type="EMBL" id="HHS30664.1"/>
    </source>
</evidence>
<keyword evidence="2" id="KW-0560">Oxidoreductase</keyword>
<dbReference type="InterPro" id="IPR029479">
    <property type="entry name" value="Nitroreductase"/>
</dbReference>
<protein>
    <submittedName>
        <fullName evidence="4">Nitroreductase family protein</fullName>
    </submittedName>
</protein>
<dbReference type="GO" id="GO:0016491">
    <property type="term" value="F:oxidoreductase activity"/>
    <property type="evidence" value="ECO:0007669"/>
    <property type="project" value="UniProtKB-KW"/>
</dbReference>
<dbReference type="AlphaFoldDB" id="A0A7V6A5L7"/>
<sequence length="189" mass="21113">MIEDLIRHNRSCRRFYQDQPVSREILLSLVNLARLSASAANLQPLKYALSWEPEKNAAIFATLAWAGYLKDWPGPAEGERPAAYLIILGDREIAANVGCDHGIAAQSILLGAREKGLGGCMIGSIKRDQLRQVLGLPERYDLLLVIALGRPKEVVVLDEVGPDGDIRYWRDEKGLHHVPKRRLEDIVVE</sequence>
<name>A0A7V6A5L7_9BACT</name>
<proteinExistence type="inferred from homology"/>
<comment type="similarity">
    <text evidence="1">Belongs to the nitroreductase family.</text>
</comment>
<dbReference type="InterPro" id="IPR000415">
    <property type="entry name" value="Nitroreductase-like"/>
</dbReference>